<feature type="repeat" description="WD" evidence="8">
    <location>
        <begin position="437"/>
        <end position="478"/>
    </location>
</feature>
<evidence type="ECO:0000256" key="3">
    <source>
        <dbReference type="ARBA" id="ARBA00022574"/>
    </source>
</evidence>
<dbReference type="SMART" id="SM00320">
    <property type="entry name" value="WD40"/>
    <property type="match status" value="6"/>
</dbReference>
<feature type="repeat" description="WD" evidence="8">
    <location>
        <begin position="479"/>
        <end position="511"/>
    </location>
</feature>
<feature type="repeat" description="WD" evidence="8">
    <location>
        <begin position="563"/>
        <end position="604"/>
    </location>
</feature>
<evidence type="ECO:0000256" key="1">
    <source>
        <dbReference type="ARBA" id="ARBA00004123"/>
    </source>
</evidence>
<feature type="compositionally biased region" description="Low complexity" evidence="9">
    <location>
        <begin position="13"/>
        <end position="22"/>
    </location>
</feature>
<protein>
    <recommendedName>
        <fullName evidence="10">TFIID subunit TAF5 NTD2 domain-containing protein</fullName>
    </recommendedName>
</protein>
<dbReference type="InterPro" id="IPR006594">
    <property type="entry name" value="LisH"/>
</dbReference>
<gene>
    <name evidence="11" type="ORF">BASA50_006386</name>
</gene>
<organism evidence="11 12">
    <name type="scientific">Batrachochytrium salamandrivorans</name>
    <dbReference type="NCBI Taxonomy" id="1357716"/>
    <lineage>
        <taxon>Eukaryota</taxon>
        <taxon>Fungi</taxon>
        <taxon>Fungi incertae sedis</taxon>
        <taxon>Chytridiomycota</taxon>
        <taxon>Chytridiomycota incertae sedis</taxon>
        <taxon>Chytridiomycetes</taxon>
        <taxon>Rhizophydiales</taxon>
        <taxon>Rhizophydiales incertae sedis</taxon>
        <taxon>Batrachochytrium</taxon>
    </lineage>
</organism>
<sequence>MIKDTETHLGNLTAAATTTSTTNQSMADQDRASSPPPSSQLLNAASSLAIASGMASHTQVCDRLVANYLNQRGFRQAEASLRSEARLKTFQDLPVDIKADEVSIPNFIMFYNEAEANNPLAYEQSYTRLRKWIDDSIDVYKLELRVILFPIFVHAYLDLIEKDLKEQAQHFFETCRLDHMESHGPDMLRLSSILDAQYIDESDFVQNFRQNKYGVKMSKYAFELLLCFLQDNKFMLLLRITNQYVSIQAVSDKAGYNIDEADPDDGAGLVGPHISHLQSFNREPLLLGRLPPDVQFLSDVEKAIALQREEDAEDLKQQVDTLMKASAEADAPRRDNVPLPPRRRFEIQEELEALRDIRKQIKCGPSALPSICCYTFHNGYGGINALRASSSAEFLAAGFSDSFVKLWSPQEDEEPRRKNLTGNSKAYMDPIRPSTNLIGHSGPVFGLDFNKSGAYLLSASEDKTIRLWSTYTRTNLVVFKGHNYPVFDVCFGPYDVYFASASHDRTARLWSCDHLFPLRVFVGHLSDVDTVRFHPNSNYLLTGSSDRTCRLWDVQKGSCVRIFSKHQGAVSAVAISPDGRTMASGGDDRTVRLWDLGSGRRIKSMHGHSGPISSLEFSQDGNLLASGGIDDSVRLWDVKRANTNELKMEPQMAERPADSSKPDYIAAYPTKRTPIYSVQFTRRNVLMALGVFDSQ</sequence>
<keyword evidence="6" id="KW-0804">Transcription</keyword>
<reference evidence="11 12" key="1">
    <citation type="submission" date="2021-02" db="EMBL/GenBank/DDBJ databases">
        <title>Variation within the Batrachochytrium salamandrivorans European outbreak.</title>
        <authorList>
            <person name="Kelly M."/>
            <person name="Pasmans F."/>
            <person name="Shea T.P."/>
            <person name="Munoz J.F."/>
            <person name="Carranza S."/>
            <person name="Cuomo C.A."/>
            <person name="Martel A."/>
        </authorList>
    </citation>
    <scope>NUCLEOTIDE SEQUENCE [LARGE SCALE GENOMIC DNA]</scope>
    <source>
        <strain evidence="11 12">AMFP18/2</strain>
    </source>
</reference>
<dbReference type="Proteomes" id="UP001648503">
    <property type="component" value="Unassembled WGS sequence"/>
</dbReference>
<evidence type="ECO:0000256" key="5">
    <source>
        <dbReference type="ARBA" id="ARBA00023015"/>
    </source>
</evidence>
<dbReference type="PROSITE" id="PS50896">
    <property type="entry name" value="LISH"/>
    <property type="match status" value="1"/>
</dbReference>
<keyword evidence="7" id="KW-0539">Nucleus</keyword>
<evidence type="ECO:0000256" key="2">
    <source>
        <dbReference type="ARBA" id="ARBA00009435"/>
    </source>
</evidence>
<keyword evidence="3 8" id="KW-0853">WD repeat</keyword>
<comment type="subcellular location">
    <subcellularLocation>
        <location evidence="1">Nucleus</location>
    </subcellularLocation>
</comment>
<evidence type="ECO:0000256" key="9">
    <source>
        <dbReference type="SAM" id="MobiDB-lite"/>
    </source>
</evidence>
<keyword evidence="4" id="KW-0677">Repeat</keyword>
<dbReference type="CDD" id="cd00200">
    <property type="entry name" value="WD40"/>
    <property type="match status" value="1"/>
</dbReference>
<evidence type="ECO:0000256" key="7">
    <source>
        <dbReference type="ARBA" id="ARBA00023242"/>
    </source>
</evidence>
<evidence type="ECO:0000313" key="12">
    <source>
        <dbReference type="Proteomes" id="UP001648503"/>
    </source>
</evidence>
<dbReference type="PANTHER" id="PTHR19879">
    <property type="entry name" value="TRANSCRIPTION INITIATION FACTOR TFIID"/>
    <property type="match status" value="1"/>
</dbReference>
<dbReference type="PANTHER" id="PTHR19879:SF1">
    <property type="entry name" value="CANNONBALL-RELATED"/>
    <property type="match status" value="1"/>
</dbReference>
<keyword evidence="12" id="KW-1185">Reference proteome</keyword>
<dbReference type="InterPro" id="IPR015943">
    <property type="entry name" value="WD40/YVTN_repeat-like_dom_sf"/>
</dbReference>
<dbReference type="PROSITE" id="PS50294">
    <property type="entry name" value="WD_REPEATS_REGION"/>
    <property type="match status" value="5"/>
</dbReference>
<evidence type="ECO:0000256" key="6">
    <source>
        <dbReference type="ARBA" id="ARBA00023163"/>
    </source>
</evidence>
<dbReference type="InterPro" id="IPR020472">
    <property type="entry name" value="WD40_PAC1"/>
</dbReference>
<dbReference type="InterPro" id="IPR007582">
    <property type="entry name" value="TFIID_NTD2"/>
</dbReference>
<dbReference type="PROSITE" id="PS00678">
    <property type="entry name" value="WD_REPEATS_1"/>
    <property type="match status" value="3"/>
</dbReference>
<evidence type="ECO:0000256" key="8">
    <source>
        <dbReference type="PROSITE-ProRule" id="PRU00221"/>
    </source>
</evidence>
<dbReference type="PROSITE" id="PS50082">
    <property type="entry name" value="WD_REPEATS_2"/>
    <property type="match status" value="5"/>
</dbReference>
<dbReference type="EMBL" id="JAFCIX010000330">
    <property type="protein sequence ID" value="KAH6594710.1"/>
    <property type="molecule type" value="Genomic_DNA"/>
</dbReference>
<feature type="repeat" description="WD" evidence="8">
    <location>
        <begin position="605"/>
        <end position="646"/>
    </location>
</feature>
<evidence type="ECO:0000313" key="11">
    <source>
        <dbReference type="EMBL" id="KAH6594710.1"/>
    </source>
</evidence>
<accession>A0ABQ8FAH3</accession>
<comment type="caution">
    <text evidence="11">The sequence shown here is derived from an EMBL/GenBank/DDBJ whole genome shotgun (WGS) entry which is preliminary data.</text>
</comment>
<evidence type="ECO:0000256" key="4">
    <source>
        <dbReference type="ARBA" id="ARBA00022737"/>
    </source>
</evidence>
<dbReference type="CDD" id="cd08044">
    <property type="entry name" value="TAF5_NTD2"/>
    <property type="match status" value="1"/>
</dbReference>
<dbReference type="PRINTS" id="PR00320">
    <property type="entry name" value="GPROTEINBRPT"/>
</dbReference>
<dbReference type="Gene3D" id="2.130.10.10">
    <property type="entry name" value="YVTN repeat-like/Quinoprotein amine dehydrogenase"/>
    <property type="match status" value="2"/>
</dbReference>
<dbReference type="SUPFAM" id="SSF50978">
    <property type="entry name" value="WD40 repeat-like"/>
    <property type="match status" value="1"/>
</dbReference>
<dbReference type="Pfam" id="PF00400">
    <property type="entry name" value="WD40"/>
    <property type="match status" value="6"/>
</dbReference>
<dbReference type="InterPro" id="IPR019775">
    <property type="entry name" value="WD40_repeat_CS"/>
</dbReference>
<feature type="region of interest" description="Disordered" evidence="9">
    <location>
        <begin position="1"/>
        <end position="40"/>
    </location>
</feature>
<proteinExistence type="inferred from homology"/>
<dbReference type="InterPro" id="IPR001680">
    <property type="entry name" value="WD40_rpt"/>
</dbReference>
<feature type="domain" description="TFIID subunit TAF5 NTD2" evidence="10">
    <location>
        <begin position="117"/>
        <end position="245"/>
    </location>
</feature>
<dbReference type="InterPro" id="IPR036322">
    <property type="entry name" value="WD40_repeat_dom_sf"/>
</dbReference>
<dbReference type="InterPro" id="IPR037264">
    <property type="entry name" value="TFIID_NTD2_sf"/>
</dbReference>
<keyword evidence="5" id="KW-0805">Transcription regulation</keyword>
<dbReference type="Pfam" id="PF04494">
    <property type="entry name" value="TFIID_NTD2"/>
    <property type="match status" value="1"/>
</dbReference>
<comment type="similarity">
    <text evidence="2">Belongs to the WD repeat TAF5 family.</text>
</comment>
<dbReference type="SUPFAM" id="SSF160897">
    <property type="entry name" value="Taf5 N-terminal domain-like"/>
    <property type="match status" value="1"/>
</dbReference>
<feature type="repeat" description="WD" evidence="8">
    <location>
        <begin position="521"/>
        <end position="562"/>
    </location>
</feature>
<name>A0ABQ8FAH3_9FUNG</name>
<dbReference type="Gene3D" id="1.25.40.500">
    <property type="entry name" value="TFIID subunit TAF5, NTD2 domain"/>
    <property type="match status" value="1"/>
</dbReference>
<evidence type="ECO:0000259" key="10">
    <source>
        <dbReference type="Pfam" id="PF04494"/>
    </source>
</evidence>